<comment type="caution">
    <text evidence="1">The sequence shown here is derived from an EMBL/GenBank/DDBJ whole genome shotgun (WGS) entry which is preliminary data.</text>
</comment>
<dbReference type="Gene3D" id="2.60.120.10">
    <property type="entry name" value="Jelly Rolls"/>
    <property type="match status" value="1"/>
</dbReference>
<dbReference type="InterPro" id="IPR018490">
    <property type="entry name" value="cNMP-bd_dom_sf"/>
</dbReference>
<accession>A0A2G1VNW3</accession>
<dbReference type="OrthoDB" id="758145at2"/>
<evidence type="ECO:0000313" key="2">
    <source>
        <dbReference type="Proteomes" id="UP000229433"/>
    </source>
</evidence>
<dbReference type="SUPFAM" id="SSF51206">
    <property type="entry name" value="cAMP-binding domain-like"/>
    <property type="match status" value="1"/>
</dbReference>
<organism evidence="1 2">
    <name type="scientific">Leeuwenhoekiella nanhaiensis</name>
    <dbReference type="NCBI Taxonomy" id="1655491"/>
    <lineage>
        <taxon>Bacteria</taxon>
        <taxon>Pseudomonadati</taxon>
        <taxon>Bacteroidota</taxon>
        <taxon>Flavobacteriia</taxon>
        <taxon>Flavobacteriales</taxon>
        <taxon>Flavobacteriaceae</taxon>
        <taxon>Leeuwenhoekiella</taxon>
    </lineage>
</organism>
<evidence type="ECO:0008006" key="3">
    <source>
        <dbReference type="Google" id="ProtNLM"/>
    </source>
</evidence>
<dbReference type="AlphaFoldDB" id="A0A2G1VNW3"/>
<protein>
    <recommendedName>
        <fullName evidence="3">Crp/Fnr family transcriptional regulator</fullName>
    </recommendedName>
</protein>
<name>A0A2G1VNW3_9FLAO</name>
<gene>
    <name evidence="1" type="ORF">CJ305_15205</name>
</gene>
<dbReference type="EMBL" id="NQXA01000014">
    <property type="protein sequence ID" value="PHQ28458.1"/>
    <property type="molecule type" value="Genomic_DNA"/>
</dbReference>
<reference evidence="1 2" key="1">
    <citation type="submission" date="2017-08" db="EMBL/GenBank/DDBJ databases">
        <title>The whole genome shortgun sequences of strain Leeuwenhoekiella nanhaiensis G18 from the South China Sea.</title>
        <authorList>
            <person name="Liu Q."/>
        </authorList>
    </citation>
    <scope>NUCLEOTIDE SEQUENCE [LARGE SCALE GENOMIC DNA]</scope>
    <source>
        <strain evidence="1 2">G18</strain>
    </source>
</reference>
<proteinExistence type="predicted"/>
<dbReference type="InterPro" id="IPR014710">
    <property type="entry name" value="RmlC-like_jellyroll"/>
</dbReference>
<keyword evidence="2" id="KW-1185">Reference proteome</keyword>
<evidence type="ECO:0000313" key="1">
    <source>
        <dbReference type="EMBL" id="PHQ28458.1"/>
    </source>
</evidence>
<dbReference type="RefSeq" id="WP_099647151.1">
    <property type="nucleotide sequence ID" value="NZ_KZ319296.1"/>
</dbReference>
<sequence>MKELIQSQLEFSDKSYELLISIASEKEMGKNQLLFYPDKPTTKIIFLKKGLLRGYKIIDGKEHTHHFYLAGWFATDFQSFLTEKQGQIYISTLENASYFEFQKSDLLNLYRKSHQLEALGRIIAEKAYLATVEKLATMQLHNLTEKYQLLMKS</sequence>
<dbReference type="Proteomes" id="UP000229433">
    <property type="component" value="Unassembled WGS sequence"/>
</dbReference>